<dbReference type="GO" id="GO:0005886">
    <property type="term" value="C:plasma membrane"/>
    <property type="evidence" value="ECO:0007669"/>
    <property type="project" value="TreeGrafter"/>
</dbReference>
<dbReference type="PANTHER" id="PTHR30627:SF1">
    <property type="entry name" value="PEPTIDOGLYCAN D,D-TRANSPEPTIDASE FTSI"/>
    <property type="match status" value="1"/>
</dbReference>
<dbReference type="Gene3D" id="3.90.1310.10">
    <property type="entry name" value="Penicillin-binding protein 2a (Domain 2)"/>
    <property type="match status" value="1"/>
</dbReference>
<evidence type="ECO:0000259" key="5">
    <source>
        <dbReference type="PROSITE" id="PS51178"/>
    </source>
</evidence>
<proteinExistence type="inferred from homology"/>
<accession>A0A1I3F118</accession>
<dbReference type="InterPro" id="IPR050515">
    <property type="entry name" value="Beta-lactam/transpept"/>
</dbReference>
<dbReference type="InterPro" id="IPR005543">
    <property type="entry name" value="PASTA_dom"/>
</dbReference>
<dbReference type="AlphaFoldDB" id="A0A1I3F118"/>
<dbReference type="PROSITE" id="PS51178">
    <property type="entry name" value="PASTA"/>
    <property type="match status" value="1"/>
</dbReference>
<dbReference type="EMBL" id="FOQK01000012">
    <property type="protein sequence ID" value="SFI04471.1"/>
    <property type="molecule type" value="Genomic_DNA"/>
</dbReference>
<reference evidence="6 7" key="1">
    <citation type="submission" date="2016-10" db="EMBL/GenBank/DDBJ databases">
        <authorList>
            <person name="de Groot N.N."/>
        </authorList>
    </citation>
    <scope>NUCLEOTIDE SEQUENCE [LARGE SCALE GENOMIC DNA]</scope>
    <source>
        <strain evidence="6 7">Z108</strain>
    </source>
</reference>
<dbReference type="RefSeq" id="WP_075443644.1">
    <property type="nucleotide sequence ID" value="NZ_FOQK01000012.1"/>
</dbReference>
<evidence type="ECO:0000256" key="4">
    <source>
        <dbReference type="SAM" id="Phobius"/>
    </source>
</evidence>
<name>A0A1I3F118_SELRU</name>
<dbReference type="Gene3D" id="3.40.710.10">
    <property type="entry name" value="DD-peptidase/beta-lactamase superfamily"/>
    <property type="match status" value="1"/>
</dbReference>
<gene>
    <name evidence="6" type="ORF">SAMN04487861_11255</name>
</gene>
<protein>
    <submittedName>
        <fullName evidence="6">Stage V sporulation protein D (Sporulation-specific penicillin-binding protein)</fullName>
    </submittedName>
</protein>
<dbReference type="Pfam" id="PF03717">
    <property type="entry name" value="PBP_dimer"/>
    <property type="match status" value="1"/>
</dbReference>
<dbReference type="Proteomes" id="UP000183639">
    <property type="component" value="Unassembled WGS sequence"/>
</dbReference>
<dbReference type="SUPFAM" id="SSF54184">
    <property type="entry name" value="Penicillin-binding protein 2x (pbp-2x), c-terminal domain"/>
    <property type="match status" value="1"/>
</dbReference>
<dbReference type="InterPro" id="IPR012338">
    <property type="entry name" value="Beta-lactam/transpept-like"/>
</dbReference>
<comment type="subcellular location">
    <subcellularLocation>
        <location evidence="1">Membrane</location>
    </subcellularLocation>
</comment>
<dbReference type="Gene3D" id="3.30.450.330">
    <property type="match status" value="1"/>
</dbReference>
<dbReference type="Pfam" id="PF03793">
    <property type="entry name" value="PASTA"/>
    <property type="match status" value="1"/>
</dbReference>
<dbReference type="OrthoDB" id="9770103at2"/>
<evidence type="ECO:0000256" key="3">
    <source>
        <dbReference type="ARBA" id="ARBA00023136"/>
    </source>
</evidence>
<keyword evidence="4" id="KW-0812">Transmembrane</keyword>
<dbReference type="GO" id="GO:0071555">
    <property type="term" value="P:cell wall organization"/>
    <property type="evidence" value="ECO:0007669"/>
    <property type="project" value="TreeGrafter"/>
</dbReference>
<evidence type="ECO:0000313" key="7">
    <source>
        <dbReference type="Proteomes" id="UP000183639"/>
    </source>
</evidence>
<dbReference type="InterPro" id="IPR001460">
    <property type="entry name" value="PCN-bd_Tpept"/>
</dbReference>
<dbReference type="SUPFAM" id="SSF56601">
    <property type="entry name" value="beta-lactamase/transpeptidase-like"/>
    <property type="match status" value="1"/>
</dbReference>
<evidence type="ECO:0000256" key="1">
    <source>
        <dbReference type="ARBA" id="ARBA00004370"/>
    </source>
</evidence>
<comment type="similarity">
    <text evidence="2">Belongs to the transpeptidase family.</text>
</comment>
<dbReference type="Pfam" id="PF00905">
    <property type="entry name" value="Transpeptidase"/>
    <property type="match status" value="1"/>
</dbReference>
<evidence type="ECO:0000256" key="2">
    <source>
        <dbReference type="ARBA" id="ARBA00007171"/>
    </source>
</evidence>
<dbReference type="InterPro" id="IPR036138">
    <property type="entry name" value="PBP_dimer_sf"/>
</dbReference>
<dbReference type="InterPro" id="IPR005311">
    <property type="entry name" value="PBP_dimer"/>
</dbReference>
<organism evidence="6 7">
    <name type="scientific">Selenomonas ruminantium</name>
    <dbReference type="NCBI Taxonomy" id="971"/>
    <lineage>
        <taxon>Bacteria</taxon>
        <taxon>Bacillati</taxon>
        <taxon>Bacillota</taxon>
        <taxon>Negativicutes</taxon>
        <taxon>Selenomonadales</taxon>
        <taxon>Selenomonadaceae</taxon>
        <taxon>Selenomonas</taxon>
    </lineage>
</organism>
<dbReference type="CDD" id="cd06575">
    <property type="entry name" value="PASTA_Pbp2x-like_2"/>
    <property type="match status" value="1"/>
</dbReference>
<keyword evidence="3 4" id="KW-0472">Membrane</keyword>
<keyword evidence="4" id="KW-1133">Transmembrane helix</keyword>
<dbReference type="SUPFAM" id="SSF56519">
    <property type="entry name" value="Penicillin binding protein dimerisation domain"/>
    <property type="match status" value="1"/>
</dbReference>
<dbReference type="GO" id="GO:0008658">
    <property type="term" value="F:penicillin binding"/>
    <property type="evidence" value="ECO:0007669"/>
    <property type="project" value="InterPro"/>
</dbReference>
<evidence type="ECO:0000313" key="6">
    <source>
        <dbReference type="EMBL" id="SFI04471.1"/>
    </source>
</evidence>
<dbReference type="PANTHER" id="PTHR30627">
    <property type="entry name" value="PEPTIDOGLYCAN D,D-TRANSPEPTIDASE"/>
    <property type="match status" value="1"/>
</dbReference>
<sequence>MNKRRYTTQKHITWLAMLMLLVLGVVVLRYGWLQLIQGNELSERMKNQVGHDYAIQSPRGAILDRNGRELAVSTMTKSLYVDPNHVEDAAVLAADLATAIDKPEQEILDDINVGGGFVWVKRRMEQTEYEAVRKLIREKSYQSCLGFRDEAKRYYPNDALAANVLGFVGTDDKGLDGVEQALDGLLKGEIKEKYLTTDRQDRPILDSIFTSSRRYRGDYCKTVELTLDSGIQFIVEQELDRAVAENNPKSITCVVMDPKTGEILAMASRPSYNPNKFWDYQPEVWKNRAVSFIYEPGSTFKSVVAGAALQEKVVTPNQVFVDPGYVMVSGRRIQNWSGTSFGTVTFTDVVKQSLNTGFAQVGLRLGAEKITAYAKKFGFGEATGIDLPGEESGILFEPENMRDSDIATMSIGQSIAVTPLQLVTAMSAIANDGVLLHPYIVKSIRNADDSVYEERQTKEVRRTIESATDKTLVGLLEQVVASGGGQKASVRGYRIAGKTGTAQKIREDGAGYMEGRYIASFCGFAPVEDPRITVLVMIDDPSTGNYYGGQIAAPVAGRIFSQLFRYLHIAPSSDPFANMEPPKNTPQPKPVKPYDGEVPEGKIVMPDFTGKSLREAAKLASDKGLSFTGEGSGYATGQSIPVNTLVDQGAGIVVYFKPD</sequence>
<feature type="domain" description="PASTA" evidence="5">
    <location>
        <begin position="601"/>
        <end position="658"/>
    </location>
</feature>
<feature type="transmembrane region" description="Helical" evidence="4">
    <location>
        <begin position="12"/>
        <end position="32"/>
    </location>
</feature>
<dbReference type="SMART" id="SM00740">
    <property type="entry name" value="PASTA"/>
    <property type="match status" value="1"/>
</dbReference>